<dbReference type="InterPro" id="IPR031917">
    <property type="entry name" value="Pilus_assem_C"/>
</dbReference>
<evidence type="ECO:0000256" key="1">
    <source>
        <dbReference type="ARBA" id="ARBA00022729"/>
    </source>
</evidence>
<keyword evidence="1 2" id="KW-0732">Signal</keyword>
<evidence type="ECO:0000259" key="3">
    <source>
        <dbReference type="Pfam" id="PF15976"/>
    </source>
</evidence>
<dbReference type="InterPro" id="IPR032636">
    <property type="entry name" value="Pilus_assem_E-set-like_dom"/>
</dbReference>
<gene>
    <name evidence="5" type="ORF">AO063_17095</name>
</gene>
<dbReference type="RefSeq" id="WP_058421507.1">
    <property type="nucleotide sequence ID" value="NZ_LKEF01000038.1"/>
</dbReference>
<proteinExistence type="predicted"/>
<accession>A0A0W0HIG5</accession>
<evidence type="ECO:0000313" key="6">
    <source>
        <dbReference type="Proteomes" id="UP000054197"/>
    </source>
</evidence>
<protein>
    <submittedName>
        <fullName evidence="5">Pilus assembly protein PapC</fullName>
    </submittedName>
</protein>
<evidence type="ECO:0000259" key="4">
    <source>
        <dbReference type="Pfam" id="PF16967"/>
    </source>
</evidence>
<comment type="caution">
    <text evidence="5">The sequence shown here is derived from an EMBL/GenBank/DDBJ whole genome shotgun (WGS) entry which is preliminary data.</text>
</comment>
<feature type="domain" description="Pilus assembly protein E-set like" evidence="4">
    <location>
        <begin position="273"/>
        <end position="338"/>
    </location>
</feature>
<name>A0A0W0HIG5_PSEFL</name>
<dbReference type="EMBL" id="LKEF01000038">
    <property type="protein sequence ID" value="KTB60623.1"/>
    <property type="molecule type" value="Genomic_DNA"/>
</dbReference>
<sequence length="840" mass="90504">MFPMTPIAAALALSMCTSALAAPASLGASTPGSLINQAQGLPAGFTDHFFDVPLAVRVDLDQQLLGEALIVLSRDDRVTLLEFTDTGDSKVPAATRDTWQALLEKGVALGACTQSCPEKMLSVFYNLESSQLSILTQNAELSSDIPRFYEQPNGGSLGLIINNQLNLNGGQADSLGGRYGLQASSSLGNWSQVFNLQLARQSGDDEPMRHAIHELYTQRELEGQFFRLGHFTPNSDGLTRQLRSFGASPDTALGLMYGSSDSLAINNAKPSVYPIYVTANRQAAVEIYRNGLLINTQAVSAGLQTLDTRPLPGGIYEVEVRLVEDGLTTSTTQELVYKPSNWRNAEDRWRYNLFAGRETRLFSNWDEQASGAMTAGASLNYLVHPRVILGLSARQVREQLQYGGSADWTVANNTSVYANLYQTQEHGTGMDLQGLYTLGATNLVFSHNRSWLDTRDTYETLPDGTRLRRNTFVGEASNTALSVNHRLDAKNTLNMRLSHSEGNVEGAGIDLGWSRHDNLFGSDANWRFSVFDRPGSAGTNDARNRGVDVSVSVNLGTEGRQISGSIGTRTARDGGRDNNASVTLRQDLTDHLLQSVSATAITDTYGVGLSGMASFNTAAVSGDGFVQRSSFNGDLSGGLNLNSTFVAGAGQMLLSSQYQGNGAGMIIDVETDLDEIALRADDLGGGGALLRPGRNYVPVSAYKSSSVSFDFEGNHPPAASIQPTRASYHLNKGGVDYQKITVMKTVSVLGRLLDEHGAPLRGHHVINHASRGVSEVDGFFSMEMSASSPTLQVRYQNQLLCQFRLDPANAPSESDVLMIGDLRCTKDTLAEAVHTPQTAG</sequence>
<feature type="chain" id="PRO_5006903433" evidence="2">
    <location>
        <begin position="22"/>
        <end position="840"/>
    </location>
</feature>
<dbReference type="Pfam" id="PF16967">
    <property type="entry name" value="TcfC"/>
    <property type="match status" value="1"/>
</dbReference>
<feature type="signal peptide" evidence="2">
    <location>
        <begin position="1"/>
        <end position="21"/>
    </location>
</feature>
<dbReference type="AlphaFoldDB" id="A0A0W0HIG5"/>
<reference evidence="5 6" key="1">
    <citation type="submission" date="2015-09" db="EMBL/GenBank/DDBJ databases">
        <title>Genome sequence of ICMP 11288.</title>
        <authorList>
            <person name="Visnovsky S."/>
            <person name="Lu A."/>
            <person name="Panda P."/>
            <person name="Pitman A."/>
        </authorList>
    </citation>
    <scope>NUCLEOTIDE SEQUENCE [LARGE SCALE GENOMIC DNA]</scope>
    <source>
        <strain evidence="5 6">ICMP 11288</strain>
    </source>
</reference>
<evidence type="ECO:0000256" key="2">
    <source>
        <dbReference type="SAM" id="SignalP"/>
    </source>
</evidence>
<feature type="domain" description="Pilus assembly protein C-terminal" evidence="3">
    <location>
        <begin position="730"/>
        <end position="825"/>
    </location>
</feature>
<organism evidence="5 6">
    <name type="scientific">Pseudomonas fluorescens ICMP 11288</name>
    <dbReference type="NCBI Taxonomy" id="1198309"/>
    <lineage>
        <taxon>Bacteria</taxon>
        <taxon>Pseudomonadati</taxon>
        <taxon>Pseudomonadota</taxon>
        <taxon>Gammaproteobacteria</taxon>
        <taxon>Pseudomonadales</taxon>
        <taxon>Pseudomonadaceae</taxon>
        <taxon>Pseudomonas</taxon>
    </lineage>
</organism>
<dbReference type="Pfam" id="PF15976">
    <property type="entry name" value="CooC_C"/>
    <property type="match status" value="1"/>
</dbReference>
<evidence type="ECO:0000313" key="5">
    <source>
        <dbReference type="EMBL" id="KTB60623.1"/>
    </source>
</evidence>
<dbReference type="Proteomes" id="UP000054197">
    <property type="component" value="Unassembled WGS sequence"/>
</dbReference>